<reference evidence="2" key="2">
    <citation type="submission" date="2015-01" db="EMBL/GenBank/DDBJ databases">
        <title>Evolutionary Origins and Diversification of the Mycorrhizal Mutualists.</title>
        <authorList>
            <consortium name="DOE Joint Genome Institute"/>
            <consortium name="Mycorrhizal Genomics Consortium"/>
            <person name="Kohler A."/>
            <person name="Kuo A."/>
            <person name="Nagy L.G."/>
            <person name="Floudas D."/>
            <person name="Copeland A."/>
            <person name="Barry K.W."/>
            <person name="Cichocki N."/>
            <person name="Veneault-Fourrey C."/>
            <person name="LaButti K."/>
            <person name="Lindquist E.A."/>
            <person name="Lipzen A."/>
            <person name="Lundell T."/>
            <person name="Morin E."/>
            <person name="Murat C."/>
            <person name="Riley R."/>
            <person name="Ohm R."/>
            <person name="Sun H."/>
            <person name="Tunlid A."/>
            <person name="Henrissat B."/>
            <person name="Grigoriev I.V."/>
            <person name="Hibbett D.S."/>
            <person name="Martin F."/>
        </authorList>
    </citation>
    <scope>NUCLEOTIDE SEQUENCE [LARGE SCALE GENOMIC DNA]</scope>
    <source>
        <strain evidence="2">Foug A</strain>
    </source>
</reference>
<accession>A0A0C2ZBA9</accession>
<evidence type="ECO:0000313" key="1">
    <source>
        <dbReference type="EMBL" id="KIM59098.1"/>
    </source>
</evidence>
<reference evidence="1 2" key="1">
    <citation type="submission" date="2014-04" db="EMBL/GenBank/DDBJ databases">
        <authorList>
            <consortium name="DOE Joint Genome Institute"/>
            <person name="Kuo A."/>
            <person name="Kohler A."/>
            <person name="Nagy L.G."/>
            <person name="Floudas D."/>
            <person name="Copeland A."/>
            <person name="Barry K.W."/>
            <person name="Cichocki N."/>
            <person name="Veneault-Fourrey C."/>
            <person name="LaButti K."/>
            <person name="Lindquist E.A."/>
            <person name="Lipzen A."/>
            <person name="Lundell T."/>
            <person name="Morin E."/>
            <person name="Murat C."/>
            <person name="Sun H."/>
            <person name="Tunlid A."/>
            <person name="Henrissat B."/>
            <person name="Grigoriev I.V."/>
            <person name="Hibbett D.S."/>
            <person name="Martin F."/>
            <person name="Nordberg H.P."/>
            <person name="Cantor M.N."/>
            <person name="Hua S.X."/>
        </authorList>
    </citation>
    <scope>NUCLEOTIDE SEQUENCE [LARGE SCALE GENOMIC DNA]</scope>
    <source>
        <strain evidence="1 2">Foug A</strain>
    </source>
</reference>
<dbReference type="InParanoid" id="A0A0C2ZBA9"/>
<dbReference type="HOGENOM" id="CLU_1807372_0_0_1"/>
<proteinExistence type="predicted"/>
<keyword evidence="2" id="KW-1185">Reference proteome</keyword>
<dbReference type="AlphaFoldDB" id="A0A0C2ZBA9"/>
<evidence type="ECO:0000313" key="2">
    <source>
        <dbReference type="Proteomes" id="UP000053989"/>
    </source>
</evidence>
<dbReference type="EMBL" id="KN822077">
    <property type="protein sequence ID" value="KIM59098.1"/>
    <property type="molecule type" value="Genomic_DNA"/>
</dbReference>
<name>A0A0C2ZBA9_9AGAM</name>
<gene>
    <name evidence="1" type="ORF">SCLCIDRAFT_27536</name>
</gene>
<sequence length="143" mass="15375">MLGPPTEPELELAARVDYCIGEGNIPGPGWSPEKTDGAGEEPLVLDRRELPTTGDEGPNALCPEPTDMMAGLQVDRLCTNASRASGVRVMANAVPSHSFNGLFRIIFILLHLLFMGTRTMDTRAAQAQISKLYTGLRGINTGH</sequence>
<protein>
    <submittedName>
        <fullName evidence="1">Uncharacterized protein</fullName>
    </submittedName>
</protein>
<dbReference type="Proteomes" id="UP000053989">
    <property type="component" value="Unassembled WGS sequence"/>
</dbReference>
<organism evidence="1 2">
    <name type="scientific">Scleroderma citrinum Foug A</name>
    <dbReference type="NCBI Taxonomy" id="1036808"/>
    <lineage>
        <taxon>Eukaryota</taxon>
        <taxon>Fungi</taxon>
        <taxon>Dikarya</taxon>
        <taxon>Basidiomycota</taxon>
        <taxon>Agaricomycotina</taxon>
        <taxon>Agaricomycetes</taxon>
        <taxon>Agaricomycetidae</taxon>
        <taxon>Boletales</taxon>
        <taxon>Sclerodermatineae</taxon>
        <taxon>Sclerodermataceae</taxon>
        <taxon>Scleroderma</taxon>
    </lineage>
</organism>